<evidence type="ECO:0000313" key="3">
    <source>
        <dbReference type="Proteomes" id="UP000324233"/>
    </source>
</evidence>
<gene>
    <name evidence="2" type="ORF">OJF2_22210</name>
</gene>
<sequence length="232" mass="23738">MNDDGLVRPPASARTQRTSVRRGQPLGTPRAANGGSSRPARARQRARLIRQQGPTALRMVSGGIDQGRGGWKMEEGSIRAVTVSSEGHTDVRTPAACGWKMAANAQPSLEGSGAGGTAETGVAGWPEQKAPVQGTSGRRPGDAGGVSGPLRPSKGSEAGSKPDRLAVECEAEQPARASGGHTIDATAIASRAAAARAIGDGRSGCLISPREVGMQSPNRGRDPGPRMRPIDG</sequence>
<dbReference type="Proteomes" id="UP000324233">
    <property type="component" value="Chromosome"/>
</dbReference>
<organism evidence="2 3">
    <name type="scientific">Aquisphaera giovannonii</name>
    <dbReference type="NCBI Taxonomy" id="406548"/>
    <lineage>
        <taxon>Bacteria</taxon>
        <taxon>Pseudomonadati</taxon>
        <taxon>Planctomycetota</taxon>
        <taxon>Planctomycetia</taxon>
        <taxon>Isosphaerales</taxon>
        <taxon>Isosphaeraceae</taxon>
        <taxon>Aquisphaera</taxon>
    </lineage>
</organism>
<feature type="region of interest" description="Disordered" evidence="1">
    <location>
        <begin position="108"/>
        <end position="182"/>
    </location>
</feature>
<feature type="region of interest" description="Disordered" evidence="1">
    <location>
        <begin position="1"/>
        <end position="71"/>
    </location>
</feature>
<name>A0A5B9W148_9BACT</name>
<protein>
    <submittedName>
        <fullName evidence="2">Uncharacterized protein</fullName>
    </submittedName>
</protein>
<feature type="compositionally biased region" description="Basic and acidic residues" evidence="1">
    <location>
        <begin position="219"/>
        <end position="232"/>
    </location>
</feature>
<proteinExistence type="predicted"/>
<dbReference type="AlphaFoldDB" id="A0A5B9W148"/>
<evidence type="ECO:0000256" key="1">
    <source>
        <dbReference type="SAM" id="MobiDB-lite"/>
    </source>
</evidence>
<dbReference type="KEGG" id="agv:OJF2_22210"/>
<feature type="region of interest" description="Disordered" evidence="1">
    <location>
        <begin position="201"/>
        <end position="232"/>
    </location>
</feature>
<accession>A0A5B9W148</accession>
<reference evidence="2 3" key="1">
    <citation type="submission" date="2019-08" db="EMBL/GenBank/DDBJ databases">
        <title>Deep-cultivation of Planctomycetes and their phenomic and genomic characterization uncovers novel biology.</title>
        <authorList>
            <person name="Wiegand S."/>
            <person name="Jogler M."/>
            <person name="Boedeker C."/>
            <person name="Pinto D."/>
            <person name="Vollmers J."/>
            <person name="Rivas-Marin E."/>
            <person name="Kohn T."/>
            <person name="Peeters S.H."/>
            <person name="Heuer A."/>
            <person name="Rast P."/>
            <person name="Oberbeckmann S."/>
            <person name="Bunk B."/>
            <person name="Jeske O."/>
            <person name="Meyerdierks A."/>
            <person name="Storesund J.E."/>
            <person name="Kallscheuer N."/>
            <person name="Luecker S."/>
            <person name="Lage O.M."/>
            <person name="Pohl T."/>
            <person name="Merkel B.J."/>
            <person name="Hornburger P."/>
            <person name="Mueller R.-W."/>
            <person name="Bruemmer F."/>
            <person name="Labrenz M."/>
            <person name="Spormann A.M."/>
            <person name="Op den Camp H."/>
            <person name="Overmann J."/>
            <person name="Amann R."/>
            <person name="Jetten M.S.M."/>
            <person name="Mascher T."/>
            <person name="Medema M.H."/>
            <person name="Devos D.P."/>
            <person name="Kaster A.-K."/>
            <person name="Ovreas L."/>
            <person name="Rohde M."/>
            <person name="Galperin M.Y."/>
            <person name="Jogler C."/>
        </authorList>
    </citation>
    <scope>NUCLEOTIDE SEQUENCE [LARGE SCALE GENOMIC DNA]</scope>
    <source>
        <strain evidence="2 3">OJF2</strain>
    </source>
</reference>
<keyword evidence="3" id="KW-1185">Reference proteome</keyword>
<evidence type="ECO:0000313" key="2">
    <source>
        <dbReference type="EMBL" id="QEH33715.1"/>
    </source>
</evidence>
<dbReference type="EMBL" id="CP042997">
    <property type="protein sequence ID" value="QEH33715.1"/>
    <property type="molecule type" value="Genomic_DNA"/>
</dbReference>